<evidence type="ECO:0000313" key="1">
    <source>
        <dbReference type="EMBL" id="GAG96479.1"/>
    </source>
</evidence>
<accession>X1BKS8</accession>
<proteinExistence type="predicted"/>
<name>X1BKS8_9ZZZZ</name>
<dbReference type="EMBL" id="BART01029050">
    <property type="protein sequence ID" value="GAG96479.1"/>
    <property type="molecule type" value="Genomic_DNA"/>
</dbReference>
<comment type="caution">
    <text evidence="1">The sequence shown here is derived from an EMBL/GenBank/DDBJ whole genome shotgun (WGS) entry which is preliminary data.</text>
</comment>
<sequence length="39" mass="4479">MNDSADFDIQDKKIYIFYGNIKALKKVSFNIKKGEILGL</sequence>
<reference evidence="1" key="1">
    <citation type="journal article" date="2014" name="Front. Microbiol.">
        <title>High frequency of phylogenetically diverse reductive dehalogenase-homologous genes in deep subseafloor sedimentary metagenomes.</title>
        <authorList>
            <person name="Kawai M."/>
            <person name="Futagami T."/>
            <person name="Toyoda A."/>
            <person name="Takaki Y."/>
            <person name="Nishi S."/>
            <person name="Hori S."/>
            <person name="Arai W."/>
            <person name="Tsubouchi T."/>
            <person name="Morono Y."/>
            <person name="Uchiyama I."/>
            <person name="Ito T."/>
            <person name="Fujiyama A."/>
            <person name="Inagaki F."/>
            <person name="Takami H."/>
        </authorList>
    </citation>
    <scope>NUCLEOTIDE SEQUENCE</scope>
    <source>
        <strain evidence="1">Expedition CK06-06</strain>
    </source>
</reference>
<protein>
    <submittedName>
        <fullName evidence="1">Uncharacterized protein</fullName>
    </submittedName>
</protein>
<dbReference type="AlphaFoldDB" id="X1BKS8"/>
<organism evidence="1">
    <name type="scientific">marine sediment metagenome</name>
    <dbReference type="NCBI Taxonomy" id="412755"/>
    <lineage>
        <taxon>unclassified sequences</taxon>
        <taxon>metagenomes</taxon>
        <taxon>ecological metagenomes</taxon>
    </lineage>
</organism>
<gene>
    <name evidence="1" type="ORF">S01H4_51066</name>
</gene>